<dbReference type="InterPro" id="IPR025558">
    <property type="entry name" value="DUF4283"/>
</dbReference>
<evidence type="ECO:0000313" key="4">
    <source>
        <dbReference type="Proteomes" id="UP000596661"/>
    </source>
</evidence>
<feature type="compositionally biased region" description="Polar residues" evidence="1">
    <location>
        <begin position="1"/>
        <end position="22"/>
    </location>
</feature>
<feature type="domain" description="DUF4283" evidence="2">
    <location>
        <begin position="22"/>
        <end position="91"/>
    </location>
</feature>
<dbReference type="AlphaFoldDB" id="A0A803Q0G9"/>
<dbReference type="Gramene" id="evm.model.06.904">
    <property type="protein sequence ID" value="cds.evm.model.06.904"/>
    <property type="gene ID" value="evm.TU.06.904"/>
</dbReference>
<dbReference type="EnsemblPlants" id="evm.model.06.904">
    <property type="protein sequence ID" value="cds.evm.model.06.904"/>
    <property type="gene ID" value="evm.TU.06.904"/>
</dbReference>
<dbReference type="Proteomes" id="UP000596661">
    <property type="component" value="Chromosome 6"/>
</dbReference>
<organism evidence="3 4">
    <name type="scientific">Cannabis sativa</name>
    <name type="common">Hemp</name>
    <name type="synonym">Marijuana</name>
    <dbReference type="NCBI Taxonomy" id="3483"/>
    <lineage>
        <taxon>Eukaryota</taxon>
        <taxon>Viridiplantae</taxon>
        <taxon>Streptophyta</taxon>
        <taxon>Embryophyta</taxon>
        <taxon>Tracheophyta</taxon>
        <taxon>Spermatophyta</taxon>
        <taxon>Magnoliopsida</taxon>
        <taxon>eudicotyledons</taxon>
        <taxon>Gunneridae</taxon>
        <taxon>Pentapetalae</taxon>
        <taxon>rosids</taxon>
        <taxon>fabids</taxon>
        <taxon>Rosales</taxon>
        <taxon>Cannabaceae</taxon>
        <taxon>Cannabis</taxon>
    </lineage>
</organism>
<protein>
    <recommendedName>
        <fullName evidence="2">DUF4283 domain-containing protein</fullName>
    </recommendedName>
</protein>
<dbReference type="PANTHER" id="PTHR31286:SF165">
    <property type="entry name" value="DUF4283 DOMAIN-CONTAINING PROTEIN"/>
    <property type="match status" value="1"/>
</dbReference>
<dbReference type="EMBL" id="UZAU01000584">
    <property type="status" value="NOT_ANNOTATED_CDS"/>
    <property type="molecule type" value="Genomic_DNA"/>
</dbReference>
<accession>A0A803Q0G9</accession>
<evidence type="ECO:0000259" key="2">
    <source>
        <dbReference type="Pfam" id="PF14111"/>
    </source>
</evidence>
<dbReference type="PANTHER" id="PTHR31286">
    <property type="entry name" value="GLYCINE-RICH CELL WALL STRUCTURAL PROTEIN 1.8-LIKE"/>
    <property type="match status" value="1"/>
</dbReference>
<evidence type="ECO:0000313" key="3">
    <source>
        <dbReference type="EnsemblPlants" id="cds.evm.model.06.904"/>
    </source>
</evidence>
<reference evidence="3" key="2">
    <citation type="submission" date="2021-03" db="UniProtKB">
        <authorList>
            <consortium name="EnsemblPlants"/>
        </authorList>
    </citation>
    <scope>IDENTIFICATION</scope>
</reference>
<reference evidence="3" key="1">
    <citation type="submission" date="2018-11" db="EMBL/GenBank/DDBJ databases">
        <authorList>
            <person name="Grassa J C."/>
        </authorList>
    </citation>
    <scope>NUCLEOTIDE SEQUENCE [LARGE SCALE GENOMIC DNA]</scope>
</reference>
<feature type="region of interest" description="Disordered" evidence="1">
    <location>
        <begin position="1"/>
        <end position="23"/>
    </location>
</feature>
<dbReference type="InterPro" id="IPR040256">
    <property type="entry name" value="At4g02000-like"/>
</dbReference>
<keyword evidence="4" id="KW-1185">Reference proteome</keyword>
<dbReference type="Pfam" id="PF14111">
    <property type="entry name" value="DUF4283"/>
    <property type="match status" value="1"/>
</dbReference>
<sequence>MIRTSGSEEQPNSDSDDQSPNGVNPPLHILEGFVNMIWKDKVDRVKMLSYGIFIIRFSSMEYRDKILNGGYIFFNMRPIIMKPWDPNVNFKKEDVQCVPIWIQLEDLELKYWSQRSLLKIVGQLGKPLMVDSVTKEMENELPQSTSRGHIAANCKRSTTGKQQWVIKQDNRNQVQIDEEGFMKVFKARKIDGKGKSVTDMNSAVNSTVVRNSFQALDVEESANDAGENLMDDRIKIGGGPLSNG</sequence>
<name>A0A803Q0G9_CANSA</name>
<evidence type="ECO:0000256" key="1">
    <source>
        <dbReference type="SAM" id="MobiDB-lite"/>
    </source>
</evidence>
<proteinExistence type="predicted"/>